<comment type="caution">
    <text evidence="2">The sequence shown here is derived from an EMBL/GenBank/DDBJ whole genome shotgun (WGS) entry which is preliminary data.</text>
</comment>
<proteinExistence type="predicted"/>
<organism evidence="2 3">
    <name type="scientific">Amycolatopsis pithecellobii</name>
    <dbReference type="NCBI Taxonomy" id="664692"/>
    <lineage>
        <taxon>Bacteria</taxon>
        <taxon>Bacillati</taxon>
        <taxon>Actinomycetota</taxon>
        <taxon>Actinomycetes</taxon>
        <taxon>Pseudonocardiales</taxon>
        <taxon>Pseudonocardiaceae</taxon>
        <taxon>Amycolatopsis</taxon>
    </lineage>
</organism>
<dbReference type="Proteomes" id="UP000440096">
    <property type="component" value="Unassembled WGS sequence"/>
</dbReference>
<reference evidence="2 3" key="1">
    <citation type="submission" date="2019-11" db="EMBL/GenBank/DDBJ databases">
        <title>Draft genome of Amycolatopsis RM579.</title>
        <authorList>
            <person name="Duangmal K."/>
            <person name="Mingma R."/>
        </authorList>
    </citation>
    <scope>NUCLEOTIDE SEQUENCE [LARGE SCALE GENOMIC DNA]</scope>
    <source>
        <strain evidence="2 3">RM579</strain>
    </source>
</reference>
<feature type="compositionally biased region" description="Basic and acidic residues" evidence="1">
    <location>
        <begin position="38"/>
        <end position="56"/>
    </location>
</feature>
<dbReference type="AlphaFoldDB" id="A0A6N7Z8M5"/>
<dbReference type="RefSeq" id="WP_154760242.1">
    <property type="nucleotide sequence ID" value="NZ_WMBA01000061.1"/>
</dbReference>
<name>A0A6N7Z8M5_9PSEU</name>
<feature type="region of interest" description="Disordered" evidence="1">
    <location>
        <begin position="38"/>
        <end position="71"/>
    </location>
</feature>
<gene>
    <name evidence="2" type="ORF">GKO32_29805</name>
</gene>
<keyword evidence="3" id="KW-1185">Reference proteome</keyword>
<accession>A0A6N7Z8M5</accession>
<protein>
    <submittedName>
        <fullName evidence="2">Uncharacterized protein</fullName>
    </submittedName>
</protein>
<evidence type="ECO:0000256" key="1">
    <source>
        <dbReference type="SAM" id="MobiDB-lite"/>
    </source>
</evidence>
<evidence type="ECO:0000313" key="3">
    <source>
        <dbReference type="Proteomes" id="UP000440096"/>
    </source>
</evidence>
<evidence type="ECO:0000313" key="2">
    <source>
        <dbReference type="EMBL" id="MTD58141.1"/>
    </source>
</evidence>
<dbReference type="EMBL" id="WMBA01000061">
    <property type="protein sequence ID" value="MTD58141.1"/>
    <property type="molecule type" value="Genomic_DNA"/>
</dbReference>
<sequence>MTTETGYQRDRIPLSRHKGGYDVLVKMYVKKGTEQKLLEAGARDKQPSNDLARRGLDSLPVLERGNGAGPR</sequence>